<dbReference type="STRING" id="1385699.A7A78_10265"/>
<evidence type="ECO:0000313" key="11">
    <source>
        <dbReference type="Proteomes" id="UP000077552"/>
    </source>
</evidence>
<dbReference type="Gene3D" id="3.40.50.620">
    <property type="entry name" value="HUPs"/>
    <property type="match status" value="1"/>
</dbReference>
<gene>
    <name evidence="8" type="primary">tilS</name>
    <name evidence="10" type="ORF">A7A78_10265</name>
</gene>
<keyword evidence="11" id="KW-1185">Reference proteome</keyword>
<evidence type="ECO:0000256" key="5">
    <source>
        <dbReference type="ARBA" id="ARBA00022741"/>
    </source>
</evidence>
<dbReference type="NCBIfam" id="TIGR02432">
    <property type="entry name" value="lysidine_TilS_N"/>
    <property type="match status" value="1"/>
</dbReference>
<dbReference type="SUPFAM" id="SSF52402">
    <property type="entry name" value="Adenine nucleotide alpha hydrolases-like"/>
    <property type="match status" value="1"/>
</dbReference>
<dbReference type="EMBL" id="LXIE01000007">
    <property type="protein sequence ID" value="OAD91985.1"/>
    <property type="molecule type" value="Genomic_DNA"/>
</dbReference>
<evidence type="ECO:0000256" key="6">
    <source>
        <dbReference type="ARBA" id="ARBA00022840"/>
    </source>
</evidence>
<dbReference type="InterPro" id="IPR012094">
    <property type="entry name" value="tRNA_Ile_lys_synt"/>
</dbReference>
<evidence type="ECO:0000256" key="3">
    <source>
        <dbReference type="ARBA" id="ARBA00022598"/>
    </source>
</evidence>
<proteinExistence type="inferred from homology"/>
<comment type="similarity">
    <text evidence="8">Belongs to the tRNA(Ile)-lysidine synthase family.</text>
</comment>
<dbReference type="Proteomes" id="UP000077552">
    <property type="component" value="Unassembled WGS sequence"/>
</dbReference>
<dbReference type="InterPro" id="IPR012796">
    <property type="entry name" value="Lysidine-tRNA-synth_C"/>
</dbReference>
<feature type="binding site" evidence="8">
    <location>
        <begin position="26"/>
        <end position="31"/>
    </location>
    <ligand>
        <name>ATP</name>
        <dbReference type="ChEBI" id="CHEBI:30616"/>
    </ligand>
</feature>
<dbReference type="GO" id="GO:0005737">
    <property type="term" value="C:cytoplasm"/>
    <property type="evidence" value="ECO:0007669"/>
    <property type="project" value="UniProtKB-SubCell"/>
</dbReference>
<dbReference type="Pfam" id="PF01171">
    <property type="entry name" value="ATP_bind_3"/>
    <property type="match status" value="1"/>
</dbReference>
<dbReference type="PANTHER" id="PTHR43033">
    <property type="entry name" value="TRNA(ILE)-LYSIDINE SYNTHASE-RELATED"/>
    <property type="match status" value="1"/>
</dbReference>
<name>A0A1A9LHN8_9FLAO</name>
<evidence type="ECO:0000256" key="1">
    <source>
        <dbReference type="ARBA" id="ARBA00004496"/>
    </source>
</evidence>
<comment type="subcellular location">
    <subcellularLocation>
        <location evidence="1 8">Cytoplasm</location>
    </subcellularLocation>
</comment>
<sequence length="435" mass="50928">MLTQFKKNIETHFSFLKGKKLLIACSGGLDSVVLTHLMKNLNYEIALAHCNFSLRGKESDGDEMFVIGLANTLEIPVFAETFDTKKFAKEHKNSTQMAARDLRYNWFAEILKDFKYDYLLTAHHLDDDLETFFINLSRGAGLNGFTGIPKENNKIIRPLLNFSREEILKYAEQNNLKWREDSSNEKTDYLRNKLRLEVLPKFKETSKSLLKKFQKTQQNLQASQNLLEDYMALVYKLVVSEGMDSYKINIKKIKELPHTEALLYELLNGFGFSEWEDVSNLLEAQTGKQVFSKTHRLLKNRDELVLTEIYFEKDDKEILIFEEGITAPITLKMEPSKYIGETEKNLIYVASEKLNFPLKLRKWRDGDTFQPFGMKGKKKLSKFFKDEKISLNEKEKIWLLLSGEKIVWVIGHRMDERFKVTENTRKIFKITYLKE</sequence>
<dbReference type="PANTHER" id="PTHR43033:SF1">
    <property type="entry name" value="TRNA(ILE)-LYSIDINE SYNTHASE-RELATED"/>
    <property type="match status" value="1"/>
</dbReference>
<evidence type="ECO:0000313" key="10">
    <source>
        <dbReference type="EMBL" id="OAD91985.1"/>
    </source>
</evidence>
<keyword evidence="5 8" id="KW-0547">Nucleotide-binding</keyword>
<keyword evidence="3 8" id="KW-0436">Ligase</keyword>
<dbReference type="GO" id="GO:0006400">
    <property type="term" value="P:tRNA modification"/>
    <property type="evidence" value="ECO:0007669"/>
    <property type="project" value="UniProtKB-UniRule"/>
</dbReference>
<organism evidence="10 11">
    <name type="scientific">Aequorivita soesokkakensis</name>
    <dbReference type="NCBI Taxonomy" id="1385699"/>
    <lineage>
        <taxon>Bacteria</taxon>
        <taxon>Pseudomonadati</taxon>
        <taxon>Bacteroidota</taxon>
        <taxon>Flavobacteriia</taxon>
        <taxon>Flavobacteriales</taxon>
        <taxon>Flavobacteriaceae</taxon>
        <taxon>Aequorivita</taxon>
    </lineage>
</organism>
<dbReference type="Pfam" id="PF11734">
    <property type="entry name" value="TilS_C"/>
    <property type="match status" value="1"/>
</dbReference>
<dbReference type="SMART" id="SM00977">
    <property type="entry name" value="TilS_C"/>
    <property type="match status" value="1"/>
</dbReference>
<evidence type="ECO:0000256" key="8">
    <source>
        <dbReference type="HAMAP-Rule" id="MF_01161"/>
    </source>
</evidence>
<evidence type="ECO:0000256" key="4">
    <source>
        <dbReference type="ARBA" id="ARBA00022694"/>
    </source>
</evidence>
<dbReference type="OrthoDB" id="9807403at2"/>
<protein>
    <recommendedName>
        <fullName evidence="8">tRNA(Ile)-lysidine synthase</fullName>
        <ecNumber evidence="8">6.3.4.19</ecNumber>
    </recommendedName>
    <alternativeName>
        <fullName evidence="8">tRNA(Ile)-2-lysyl-cytidine synthase</fullName>
    </alternativeName>
    <alternativeName>
        <fullName evidence="8">tRNA(Ile)-lysidine synthetase</fullName>
    </alternativeName>
</protein>
<accession>A0A1A9LHN8</accession>
<comment type="catalytic activity">
    <reaction evidence="7 8">
        <text>cytidine(34) in tRNA(Ile2) + L-lysine + ATP = lysidine(34) in tRNA(Ile2) + AMP + diphosphate + H(+)</text>
        <dbReference type="Rhea" id="RHEA:43744"/>
        <dbReference type="Rhea" id="RHEA-COMP:10625"/>
        <dbReference type="Rhea" id="RHEA-COMP:10670"/>
        <dbReference type="ChEBI" id="CHEBI:15378"/>
        <dbReference type="ChEBI" id="CHEBI:30616"/>
        <dbReference type="ChEBI" id="CHEBI:32551"/>
        <dbReference type="ChEBI" id="CHEBI:33019"/>
        <dbReference type="ChEBI" id="CHEBI:82748"/>
        <dbReference type="ChEBI" id="CHEBI:83665"/>
        <dbReference type="ChEBI" id="CHEBI:456215"/>
        <dbReference type="EC" id="6.3.4.19"/>
    </reaction>
</comment>
<dbReference type="CDD" id="cd01992">
    <property type="entry name" value="TilS_N"/>
    <property type="match status" value="1"/>
</dbReference>
<keyword evidence="6 8" id="KW-0067">ATP-binding</keyword>
<dbReference type="SUPFAM" id="SSF56037">
    <property type="entry name" value="PheT/TilS domain"/>
    <property type="match status" value="1"/>
</dbReference>
<dbReference type="GO" id="GO:0005524">
    <property type="term" value="F:ATP binding"/>
    <property type="evidence" value="ECO:0007669"/>
    <property type="project" value="UniProtKB-UniRule"/>
</dbReference>
<dbReference type="EC" id="6.3.4.19" evidence="8"/>
<keyword evidence="4 8" id="KW-0819">tRNA processing</keyword>
<comment type="domain">
    <text evidence="8">The N-terminal region contains the highly conserved SGGXDS motif, predicted to be a P-loop motif involved in ATP binding.</text>
</comment>
<dbReference type="GO" id="GO:0032267">
    <property type="term" value="F:tRNA(Ile)-lysidine synthase activity"/>
    <property type="evidence" value="ECO:0007669"/>
    <property type="project" value="UniProtKB-EC"/>
</dbReference>
<dbReference type="NCBIfam" id="TIGR02433">
    <property type="entry name" value="lysidine_TilS_C"/>
    <property type="match status" value="1"/>
</dbReference>
<dbReference type="HAMAP" id="MF_01161">
    <property type="entry name" value="tRNA_Ile_lys_synt"/>
    <property type="match status" value="1"/>
</dbReference>
<dbReference type="InterPro" id="IPR011063">
    <property type="entry name" value="TilS/TtcA_N"/>
</dbReference>
<evidence type="ECO:0000256" key="2">
    <source>
        <dbReference type="ARBA" id="ARBA00022490"/>
    </source>
</evidence>
<comment type="caution">
    <text evidence="10">The sequence shown here is derived from an EMBL/GenBank/DDBJ whole genome shotgun (WGS) entry which is preliminary data.</text>
</comment>
<reference evidence="10 11" key="1">
    <citation type="submission" date="2016-05" db="EMBL/GenBank/DDBJ databases">
        <title>Genome sequencing of Vitellibacter soesokkakensis RSSK-12.</title>
        <authorList>
            <person name="Thevarajoo S."/>
            <person name="Selvaratnam C."/>
            <person name="Goh K.M."/>
            <person name="Chan K.-G."/>
            <person name="Chong C.S."/>
        </authorList>
    </citation>
    <scope>NUCLEOTIDE SEQUENCE [LARGE SCALE GENOMIC DNA]</scope>
    <source>
        <strain evidence="10 11">RSSK-12</strain>
    </source>
</reference>
<dbReference type="AlphaFoldDB" id="A0A1A9LHN8"/>
<dbReference type="InterPro" id="IPR014729">
    <property type="entry name" value="Rossmann-like_a/b/a_fold"/>
</dbReference>
<evidence type="ECO:0000256" key="7">
    <source>
        <dbReference type="ARBA" id="ARBA00048539"/>
    </source>
</evidence>
<comment type="function">
    <text evidence="8">Ligates lysine onto the cytidine present at position 34 of the AUA codon-specific tRNA(Ile) that contains the anticodon CAU, in an ATP-dependent manner. Cytidine is converted to lysidine, thus changing the amino acid specificity of the tRNA from methionine to isoleucine.</text>
</comment>
<feature type="domain" description="Lysidine-tRNA(Ile) synthetase C-terminal" evidence="9">
    <location>
        <begin position="358"/>
        <end position="430"/>
    </location>
</feature>
<evidence type="ECO:0000259" key="9">
    <source>
        <dbReference type="SMART" id="SM00977"/>
    </source>
</evidence>
<dbReference type="InterPro" id="IPR012795">
    <property type="entry name" value="tRNA_Ile_lys_synt_N"/>
</dbReference>
<keyword evidence="2 8" id="KW-0963">Cytoplasm</keyword>